<evidence type="ECO:0000313" key="4">
    <source>
        <dbReference type="Proteomes" id="UP001375743"/>
    </source>
</evidence>
<gene>
    <name evidence="3" type="ORF">U1T56_13270</name>
</gene>
<dbReference type="Pfam" id="PF12146">
    <property type="entry name" value="Hydrolase_4"/>
    <property type="match status" value="1"/>
</dbReference>
<dbReference type="GO" id="GO:0016787">
    <property type="term" value="F:hydrolase activity"/>
    <property type="evidence" value="ECO:0007669"/>
    <property type="project" value="UniProtKB-KW"/>
</dbReference>
<feature type="domain" description="Serine aminopeptidase S33" evidence="2">
    <location>
        <begin position="79"/>
        <end position="184"/>
    </location>
</feature>
<keyword evidence="1" id="KW-1133">Transmembrane helix</keyword>
<dbReference type="InterPro" id="IPR029058">
    <property type="entry name" value="AB_hydrolase_fold"/>
</dbReference>
<evidence type="ECO:0000256" key="1">
    <source>
        <dbReference type="SAM" id="Phobius"/>
    </source>
</evidence>
<keyword evidence="1" id="KW-0812">Transmembrane</keyword>
<dbReference type="SUPFAM" id="SSF53474">
    <property type="entry name" value="alpha/beta-Hydrolases"/>
    <property type="match status" value="1"/>
</dbReference>
<dbReference type="EMBL" id="JBBLZC010000012">
    <property type="protein sequence ID" value="MEK0084129.1"/>
    <property type="molecule type" value="Genomic_DNA"/>
</dbReference>
<protein>
    <submittedName>
        <fullName evidence="3">Alpha/beta hydrolase</fullName>
    </submittedName>
</protein>
<dbReference type="Gene3D" id="3.40.50.1820">
    <property type="entry name" value="alpha/beta hydrolase"/>
    <property type="match status" value="1"/>
</dbReference>
<keyword evidence="4" id="KW-1185">Reference proteome</keyword>
<dbReference type="InterPro" id="IPR022742">
    <property type="entry name" value="Hydrolase_4"/>
</dbReference>
<sequence length="317" mass="34834">MLALAKILLTALPIAAGMFLAMWLLVVLALWWQQDRLIFAGWGFRLVGASGLAEGDERLSFVTDDGVRLMGALRRARKPSRGLLLAFSGNAEDADWRLRHLGSWIDDLDIVTFFYRGFGPSGGVPDQAAIVRDAIMVHDRMVERLRPERVIAAGFSLGSGVAAQLARARPLAGAILVTPFDSVAAVAGARYPWVPVNWLIRHPFRSDEALAGLDLPVAVIGADRDRVVPPERTRLLIANLMRPVLVSWIEGASHVSLYERPEYRAAFSEGLRRILAEAAPPRRQTARLRPEAWAAWSAAAGCRRAPAHRRPHPEADA</sequence>
<comment type="caution">
    <text evidence="3">The sequence shown here is derived from an EMBL/GenBank/DDBJ whole genome shotgun (WGS) entry which is preliminary data.</text>
</comment>
<keyword evidence="3" id="KW-0378">Hydrolase</keyword>
<organism evidence="3 4">
    <name type="scientific">Benzoatithermus flavus</name>
    <dbReference type="NCBI Taxonomy" id="3108223"/>
    <lineage>
        <taxon>Bacteria</taxon>
        <taxon>Pseudomonadati</taxon>
        <taxon>Pseudomonadota</taxon>
        <taxon>Alphaproteobacteria</taxon>
        <taxon>Geminicoccales</taxon>
        <taxon>Geminicoccaceae</taxon>
        <taxon>Benzoatithermus</taxon>
    </lineage>
</organism>
<dbReference type="Proteomes" id="UP001375743">
    <property type="component" value="Unassembled WGS sequence"/>
</dbReference>
<feature type="transmembrane region" description="Helical" evidence="1">
    <location>
        <begin position="7"/>
        <end position="32"/>
    </location>
</feature>
<dbReference type="PANTHER" id="PTHR12277">
    <property type="entry name" value="ALPHA/BETA HYDROLASE DOMAIN-CONTAINING PROTEIN"/>
    <property type="match status" value="1"/>
</dbReference>
<proteinExistence type="predicted"/>
<reference evidence="3 4" key="1">
    <citation type="submission" date="2024-01" db="EMBL/GenBank/DDBJ databases">
        <title>Multi-omics insights into the function and evolution of sodium benzoate biodegradation pathways in Benzoatithermus flavus gen. nov., sp. nov. from hot spring.</title>
        <authorList>
            <person name="Hu C.-J."/>
            <person name="Li W.-J."/>
        </authorList>
    </citation>
    <scope>NUCLEOTIDE SEQUENCE [LARGE SCALE GENOMIC DNA]</scope>
    <source>
        <strain evidence="3 4">SYSU G07066</strain>
    </source>
</reference>
<accession>A0ABU8XSV1</accession>
<keyword evidence="1" id="KW-0472">Membrane</keyword>
<evidence type="ECO:0000313" key="3">
    <source>
        <dbReference type="EMBL" id="MEK0084129.1"/>
    </source>
</evidence>
<evidence type="ECO:0000259" key="2">
    <source>
        <dbReference type="Pfam" id="PF12146"/>
    </source>
</evidence>
<dbReference type="RefSeq" id="WP_418159976.1">
    <property type="nucleotide sequence ID" value="NZ_JBBLZC010000012.1"/>
</dbReference>
<name>A0ABU8XSV1_9PROT</name>